<evidence type="ECO:0000256" key="2">
    <source>
        <dbReference type="RuleBase" id="RU004508"/>
    </source>
</evidence>
<dbReference type="Gene3D" id="3.90.1150.10">
    <property type="entry name" value="Aspartate Aminotransferase, domain 1"/>
    <property type="match status" value="1"/>
</dbReference>
<dbReference type="EMBL" id="JAVHUY010000007">
    <property type="protein sequence ID" value="MDQ7904692.1"/>
    <property type="molecule type" value="Genomic_DNA"/>
</dbReference>
<evidence type="ECO:0000313" key="3">
    <source>
        <dbReference type="EMBL" id="MDQ7904692.1"/>
    </source>
</evidence>
<dbReference type="SUPFAM" id="SSF53383">
    <property type="entry name" value="PLP-dependent transferases"/>
    <property type="match status" value="1"/>
</dbReference>
<dbReference type="Proteomes" id="UP001230908">
    <property type="component" value="Unassembled WGS sequence"/>
</dbReference>
<dbReference type="PANTHER" id="PTHR30244">
    <property type="entry name" value="TRANSAMINASE"/>
    <property type="match status" value="1"/>
</dbReference>
<gene>
    <name evidence="3" type="ORF">RB614_09180</name>
</gene>
<dbReference type="InterPro" id="IPR000653">
    <property type="entry name" value="DegT/StrS_aminotransferase"/>
</dbReference>
<protein>
    <submittedName>
        <fullName evidence="3">Aminotransferase class I/II-fold pyridoxal phosphate-dependent enzyme</fullName>
    </submittedName>
</protein>
<dbReference type="Gene3D" id="3.40.640.10">
    <property type="entry name" value="Type I PLP-dependent aspartate aminotransferase-like (Major domain)"/>
    <property type="match status" value="1"/>
</dbReference>
<evidence type="ECO:0000256" key="1">
    <source>
        <dbReference type="ARBA" id="ARBA00001933"/>
    </source>
</evidence>
<keyword evidence="3" id="KW-0808">Transferase</keyword>
<keyword evidence="3" id="KW-0032">Aminotransferase</keyword>
<dbReference type="RefSeq" id="WP_308711963.1">
    <property type="nucleotide sequence ID" value="NZ_JAVHUY010000007.1"/>
</dbReference>
<organism evidence="3 4">
    <name type="scientific">Phytohabitans maris</name>
    <dbReference type="NCBI Taxonomy" id="3071409"/>
    <lineage>
        <taxon>Bacteria</taxon>
        <taxon>Bacillati</taxon>
        <taxon>Actinomycetota</taxon>
        <taxon>Actinomycetes</taxon>
        <taxon>Micromonosporales</taxon>
        <taxon>Micromonosporaceae</taxon>
    </lineage>
</organism>
<reference evidence="3 4" key="1">
    <citation type="submission" date="2023-08" db="EMBL/GenBank/DDBJ databases">
        <title>Phytohabitans sansha sp. nov., isolated from marine sediment.</title>
        <authorList>
            <person name="Zhao Y."/>
            <person name="Yi K."/>
        </authorList>
    </citation>
    <scope>NUCLEOTIDE SEQUENCE [LARGE SCALE GENOMIC DNA]</scope>
    <source>
        <strain evidence="3 4">ZYX-F-186</strain>
    </source>
</reference>
<comment type="similarity">
    <text evidence="2">Belongs to the DegT/DnrJ/EryC1 family.</text>
</comment>
<sequence length="363" mass="39143">MNFADLAMPGLADPLTAMPDPAGATQVTALEDELATRFNVPHAVAVSSGTAALHLALKVLGIGPGDEVLVPALSVVMSVAPVVYLGARPIFVDCNPDGTDFDYHDLNAKITHAAKAVLPVHLWGRAGDLTRLCRWADEHHLDVVEDACQAQGTDIDAHPAGTRGAIGCFSMKDGKILWSGEGGYLLVHKEQHAAAARSFRSHGQPPPPTGYPPHVGHNYRLAEPLAAIARANLSRFDQLLGHRQDQARHLREHLTDTPGIAVPQPPTTLRWNGYSFLATVNLPAPRAFCEHLARLGVPNSVGTFRLQPADQRPEFAAYTPDPCPNAAAVIGRTLAVVLTDHDNEHRIAHYAQTIAREAHRWQP</sequence>
<dbReference type="Pfam" id="PF01041">
    <property type="entry name" value="DegT_DnrJ_EryC1"/>
    <property type="match status" value="1"/>
</dbReference>
<dbReference type="PIRSF" id="PIRSF000390">
    <property type="entry name" value="PLP_StrS"/>
    <property type="match status" value="1"/>
</dbReference>
<accession>A0ABU0ZCB3</accession>
<dbReference type="GO" id="GO:0008483">
    <property type="term" value="F:transaminase activity"/>
    <property type="evidence" value="ECO:0007669"/>
    <property type="project" value="UniProtKB-KW"/>
</dbReference>
<dbReference type="InterPro" id="IPR015424">
    <property type="entry name" value="PyrdxlP-dep_Trfase"/>
</dbReference>
<evidence type="ECO:0000313" key="4">
    <source>
        <dbReference type="Proteomes" id="UP001230908"/>
    </source>
</evidence>
<dbReference type="PANTHER" id="PTHR30244:SF34">
    <property type="entry name" value="DTDP-4-AMINO-4,6-DIDEOXYGALACTOSE TRANSAMINASE"/>
    <property type="match status" value="1"/>
</dbReference>
<proteinExistence type="inferred from homology"/>
<keyword evidence="4" id="KW-1185">Reference proteome</keyword>
<comment type="caution">
    <text evidence="3">The sequence shown here is derived from an EMBL/GenBank/DDBJ whole genome shotgun (WGS) entry which is preliminary data.</text>
</comment>
<comment type="cofactor">
    <cofactor evidence="1">
        <name>pyridoxal 5'-phosphate</name>
        <dbReference type="ChEBI" id="CHEBI:597326"/>
    </cofactor>
</comment>
<dbReference type="InterPro" id="IPR015421">
    <property type="entry name" value="PyrdxlP-dep_Trfase_major"/>
</dbReference>
<keyword evidence="2" id="KW-0663">Pyridoxal phosphate</keyword>
<dbReference type="InterPro" id="IPR015422">
    <property type="entry name" value="PyrdxlP-dep_Trfase_small"/>
</dbReference>
<name>A0ABU0ZCB3_9ACTN</name>